<protein>
    <recommendedName>
        <fullName evidence="3">t-SNARE coiled-coil homology domain-containing protein</fullName>
    </recommendedName>
</protein>
<dbReference type="GO" id="GO:0006906">
    <property type="term" value="P:vesicle fusion"/>
    <property type="evidence" value="ECO:0007669"/>
    <property type="project" value="TreeGrafter"/>
</dbReference>
<dbReference type="GO" id="GO:0048278">
    <property type="term" value="P:vesicle docking"/>
    <property type="evidence" value="ECO:0007669"/>
    <property type="project" value="TreeGrafter"/>
</dbReference>
<keyword evidence="2" id="KW-0812">Transmembrane</keyword>
<dbReference type="EMBL" id="JAVEPI010000002">
    <property type="protein sequence ID" value="KAK1443775.1"/>
    <property type="molecule type" value="Genomic_DNA"/>
</dbReference>
<feature type="domain" description="T-SNARE coiled-coil homology" evidence="3">
    <location>
        <begin position="155"/>
        <end position="217"/>
    </location>
</feature>
<dbReference type="GO" id="GO:0031201">
    <property type="term" value="C:SNARE complex"/>
    <property type="evidence" value="ECO:0007669"/>
    <property type="project" value="TreeGrafter"/>
</dbReference>
<dbReference type="Proteomes" id="UP001230268">
    <property type="component" value="Unassembled WGS sequence"/>
</dbReference>
<keyword evidence="2" id="KW-1133">Transmembrane helix</keyword>
<comment type="similarity">
    <text evidence="1">Belongs to the syntaxin family.</text>
</comment>
<proteinExistence type="inferred from homology"/>
<reference evidence="4" key="1">
    <citation type="submission" date="2023-08" db="EMBL/GenBank/DDBJ databases">
        <title>Draft sequence of the Babesia gibsoni genome.</title>
        <authorList>
            <person name="Yamagishi J.Y."/>
            <person name="Xuan X.X."/>
        </authorList>
    </citation>
    <scope>NUCLEOTIDE SEQUENCE</scope>
    <source>
        <strain evidence="4">Azabu</strain>
    </source>
</reference>
<keyword evidence="5" id="KW-1185">Reference proteome</keyword>
<dbReference type="SMART" id="SM00397">
    <property type="entry name" value="t_SNARE"/>
    <property type="match status" value="1"/>
</dbReference>
<dbReference type="Gene3D" id="1.20.5.110">
    <property type="match status" value="1"/>
</dbReference>
<dbReference type="AlphaFoldDB" id="A0AAD8PEC6"/>
<evidence type="ECO:0000313" key="5">
    <source>
        <dbReference type="Proteomes" id="UP001230268"/>
    </source>
</evidence>
<dbReference type="GO" id="GO:0005484">
    <property type="term" value="F:SNAP receptor activity"/>
    <property type="evidence" value="ECO:0007669"/>
    <property type="project" value="TreeGrafter"/>
</dbReference>
<dbReference type="SUPFAM" id="SSF47661">
    <property type="entry name" value="t-snare proteins"/>
    <property type="match status" value="1"/>
</dbReference>
<dbReference type="GO" id="GO:0012505">
    <property type="term" value="C:endomembrane system"/>
    <property type="evidence" value="ECO:0007669"/>
    <property type="project" value="TreeGrafter"/>
</dbReference>
<gene>
    <name evidence="4" type="ORF">BgAZ_206510</name>
</gene>
<dbReference type="CDD" id="cd15840">
    <property type="entry name" value="SNARE_Qa"/>
    <property type="match status" value="1"/>
</dbReference>
<name>A0AAD8PEC6_BABGI</name>
<keyword evidence="2" id="KW-0472">Membrane</keyword>
<evidence type="ECO:0000313" key="4">
    <source>
        <dbReference type="EMBL" id="KAK1443775.1"/>
    </source>
</evidence>
<organism evidence="4 5">
    <name type="scientific">Babesia gibsoni</name>
    <dbReference type="NCBI Taxonomy" id="33632"/>
    <lineage>
        <taxon>Eukaryota</taxon>
        <taxon>Sar</taxon>
        <taxon>Alveolata</taxon>
        <taxon>Apicomplexa</taxon>
        <taxon>Aconoidasida</taxon>
        <taxon>Piroplasmida</taxon>
        <taxon>Babesiidae</taxon>
        <taxon>Babesia</taxon>
    </lineage>
</organism>
<dbReference type="InterPro" id="IPR010989">
    <property type="entry name" value="SNARE"/>
</dbReference>
<dbReference type="GO" id="GO:0000149">
    <property type="term" value="F:SNARE binding"/>
    <property type="evidence" value="ECO:0007669"/>
    <property type="project" value="TreeGrafter"/>
</dbReference>
<sequence>MSSRYGISTLAAMASRNTKAANKAKSAMKAFRLSVNKIIHDVESESTRHASVDSVQAAIKRVKSEAKVVLEALHAYSEELSSKNESRELYDSLLKEFKEYMDKLEDIQSKMALSIPSTTGDDGTIAKEETYENETGSQQVMQEMQQTKELSPLESQILEERSQQIQDLRSNVYGVRDIYVQIGDIVEYQGDQLDDIESSMAHAFEDTLETNIHLREAAARRGGSWSRWISMIILIACLIIIIIIYRKL</sequence>
<dbReference type="PANTHER" id="PTHR19957">
    <property type="entry name" value="SYNTAXIN"/>
    <property type="match status" value="1"/>
</dbReference>
<accession>A0AAD8PEC6</accession>
<dbReference type="GO" id="GO:0006886">
    <property type="term" value="P:intracellular protein transport"/>
    <property type="evidence" value="ECO:0007669"/>
    <property type="project" value="TreeGrafter"/>
</dbReference>
<evidence type="ECO:0000256" key="1">
    <source>
        <dbReference type="ARBA" id="ARBA00009063"/>
    </source>
</evidence>
<dbReference type="InterPro" id="IPR045242">
    <property type="entry name" value="Syntaxin"/>
</dbReference>
<dbReference type="InterPro" id="IPR000727">
    <property type="entry name" value="T_SNARE_dom"/>
</dbReference>
<evidence type="ECO:0000259" key="3">
    <source>
        <dbReference type="PROSITE" id="PS50192"/>
    </source>
</evidence>
<evidence type="ECO:0000256" key="2">
    <source>
        <dbReference type="SAM" id="Phobius"/>
    </source>
</evidence>
<comment type="caution">
    <text evidence="4">The sequence shown here is derived from an EMBL/GenBank/DDBJ whole genome shotgun (WGS) entry which is preliminary data.</text>
</comment>
<dbReference type="PROSITE" id="PS50192">
    <property type="entry name" value="T_SNARE"/>
    <property type="match status" value="1"/>
</dbReference>
<feature type="transmembrane region" description="Helical" evidence="2">
    <location>
        <begin position="225"/>
        <end position="245"/>
    </location>
</feature>